<evidence type="ECO:0000256" key="3">
    <source>
        <dbReference type="ARBA" id="ARBA00022833"/>
    </source>
</evidence>
<accession>A0A7J7LSQ5</accession>
<dbReference type="PROSITE" id="PS50966">
    <property type="entry name" value="ZF_SWIM"/>
    <property type="match status" value="1"/>
</dbReference>
<dbReference type="Proteomes" id="UP000541444">
    <property type="component" value="Unassembled WGS sequence"/>
</dbReference>
<evidence type="ECO:0000256" key="2">
    <source>
        <dbReference type="ARBA" id="ARBA00022771"/>
    </source>
</evidence>
<evidence type="ECO:0000313" key="7">
    <source>
        <dbReference type="Proteomes" id="UP000541444"/>
    </source>
</evidence>
<dbReference type="Pfam" id="PF04434">
    <property type="entry name" value="SWIM"/>
    <property type="match status" value="1"/>
</dbReference>
<reference evidence="6 7" key="1">
    <citation type="journal article" date="2020" name="IScience">
        <title>Genome Sequencing of the Endangered Kingdonia uniflora (Circaeasteraceae, Ranunculales) Reveals Potential Mechanisms of Evolutionary Specialization.</title>
        <authorList>
            <person name="Sun Y."/>
            <person name="Deng T."/>
            <person name="Zhang A."/>
            <person name="Moore M.J."/>
            <person name="Landis J.B."/>
            <person name="Lin N."/>
            <person name="Zhang H."/>
            <person name="Zhang X."/>
            <person name="Huang J."/>
            <person name="Zhang X."/>
            <person name="Sun H."/>
            <person name="Wang H."/>
        </authorList>
    </citation>
    <scope>NUCLEOTIDE SEQUENCE [LARGE SCALE GENOMIC DNA]</scope>
    <source>
        <strain evidence="6">TB1705</strain>
        <tissue evidence="6">Leaf</tissue>
    </source>
</reference>
<evidence type="ECO:0000313" key="6">
    <source>
        <dbReference type="EMBL" id="KAF6145695.1"/>
    </source>
</evidence>
<dbReference type="GO" id="GO:0008270">
    <property type="term" value="F:zinc ion binding"/>
    <property type="evidence" value="ECO:0007669"/>
    <property type="project" value="UniProtKB-KW"/>
</dbReference>
<evidence type="ECO:0000256" key="1">
    <source>
        <dbReference type="ARBA" id="ARBA00022723"/>
    </source>
</evidence>
<dbReference type="AlphaFoldDB" id="A0A7J7LSQ5"/>
<gene>
    <name evidence="6" type="ORF">GIB67_028916</name>
</gene>
<protein>
    <recommendedName>
        <fullName evidence="5">SWIM-type domain-containing protein</fullName>
    </recommendedName>
</protein>
<name>A0A7J7LSQ5_9MAGN</name>
<dbReference type="Pfam" id="PF03108">
    <property type="entry name" value="DBD_Tnp_Mut"/>
    <property type="match status" value="1"/>
</dbReference>
<evidence type="ECO:0000259" key="5">
    <source>
        <dbReference type="PROSITE" id="PS50966"/>
    </source>
</evidence>
<dbReference type="InterPro" id="IPR007527">
    <property type="entry name" value="Znf_SWIM"/>
</dbReference>
<keyword evidence="7" id="KW-1185">Reference proteome</keyword>
<keyword evidence="3" id="KW-0862">Zinc</keyword>
<dbReference type="OrthoDB" id="1904319at2759"/>
<dbReference type="InterPro" id="IPR004332">
    <property type="entry name" value="Transposase_MuDR"/>
</dbReference>
<dbReference type="SMART" id="SM00575">
    <property type="entry name" value="ZnF_PMZ"/>
    <property type="match status" value="1"/>
</dbReference>
<dbReference type="EMBL" id="JACGCM010002037">
    <property type="protein sequence ID" value="KAF6145695.1"/>
    <property type="molecule type" value="Genomic_DNA"/>
</dbReference>
<sequence length="286" mass="33090">MFFFQLNPNLSLDKLKLQLNSDLSHNPNRIKLKNYIRAYAAVNKFNLEHVRSNEYKIVVRCKGHKCSWRIYAARLLDSSLFRVSTYCPVYTCIRVETEGGNAYKAASSRWVAFIIKQKLRNDPNYKPSGIIDDMQIHHNIDTRRPLKVGHTSWRCLAIIFAVMTLDSSSSLTGTLKLLMLYPREEAEKSQARLMPWDTDHCESRKFVADSLTCRVRTSRHHFQMTSYGKTDSVNIEDGTCSCRWWQMMGIPCEHGVRALGLANVDPTTRVSEYYTNNTYKAIYEPI</sequence>
<keyword evidence="1" id="KW-0479">Metal-binding</keyword>
<dbReference type="InterPro" id="IPR006564">
    <property type="entry name" value="Znf_PMZ"/>
</dbReference>
<dbReference type="PANTHER" id="PTHR31973">
    <property type="entry name" value="POLYPROTEIN, PUTATIVE-RELATED"/>
    <property type="match status" value="1"/>
</dbReference>
<organism evidence="6 7">
    <name type="scientific">Kingdonia uniflora</name>
    <dbReference type="NCBI Taxonomy" id="39325"/>
    <lineage>
        <taxon>Eukaryota</taxon>
        <taxon>Viridiplantae</taxon>
        <taxon>Streptophyta</taxon>
        <taxon>Embryophyta</taxon>
        <taxon>Tracheophyta</taxon>
        <taxon>Spermatophyta</taxon>
        <taxon>Magnoliopsida</taxon>
        <taxon>Ranunculales</taxon>
        <taxon>Circaeasteraceae</taxon>
        <taxon>Kingdonia</taxon>
    </lineage>
</organism>
<evidence type="ECO:0000256" key="4">
    <source>
        <dbReference type="PROSITE-ProRule" id="PRU00325"/>
    </source>
</evidence>
<dbReference type="PANTHER" id="PTHR31973:SF187">
    <property type="entry name" value="MUTATOR TRANSPOSASE MUDRA PROTEIN"/>
    <property type="match status" value="1"/>
</dbReference>
<proteinExistence type="predicted"/>
<feature type="domain" description="SWIM-type" evidence="5">
    <location>
        <begin position="231"/>
        <end position="263"/>
    </location>
</feature>
<comment type="caution">
    <text evidence="6">The sequence shown here is derived from an EMBL/GenBank/DDBJ whole genome shotgun (WGS) entry which is preliminary data.</text>
</comment>
<keyword evidence="2 4" id="KW-0863">Zinc-finger</keyword>